<keyword evidence="4" id="KW-1185">Reference proteome</keyword>
<feature type="domain" description="Transposon Tn7 transposition protein TnsD C-terminal" evidence="2">
    <location>
        <begin position="194"/>
        <end position="297"/>
    </location>
</feature>
<name>A0A841GCL0_9GAMM</name>
<dbReference type="Pfam" id="PF15978">
    <property type="entry name" value="TnsD"/>
    <property type="match status" value="2"/>
</dbReference>
<dbReference type="RefSeq" id="WP_188027621.1">
    <property type="nucleotide sequence ID" value="NZ_JACHGR010000010.1"/>
</dbReference>
<comment type="caution">
    <text evidence="3">The sequence shown here is derived from an EMBL/GenBank/DDBJ whole genome shotgun (WGS) entry which is preliminary data.</text>
</comment>
<reference evidence="3 4" key="1">
    <citation type="submission" date="2020-08" db="EMBL/GenBank/DDBJ databases">
        <title>Genomic Encyclopedia of Type Strains, Phase IV (KMG-IV): sequencing the most valuable type-strain genomes for metagenomic binning, comparative biology and taxonomic classification.</title>
        <authorList>
            <person name="Goeker M."/>
        </authorList>
    </citation>
    <scope>NUCLEOTIDE SEQUENCE [LARGE SCALE GENOMIC DNA]</scope>
    <source>
        <strain evidence="3 4">DSM 22975</strain>
    </source>
</reference>
<dbReference type="AlphaFoldDB" id="A0A841GCL0"/>
<proteinExistence type="predicted"/>
<dbReference type="Pfam" id="PF06527">
    <property type="entry name" value="TniQ"/>
    <property type="match status" value="1"/>
</dbReference>
<protein>
    <recommendedName>
        <fullName evidence="5">Transposase</fullName>
    </recommendedName>
</protein>
<dbReference type="EMBL" id="JACHGR010000010">
    <property type="protein sequence ID" value="MBB6056908.1"/>
    <property type="molecule type" value="Genomic_DNA"/>
</dbReference>
<evidence type="ECO:0000313" key="3">
    <source>
        <dbReference type="EMBL" id="MBB6056908.1"/>
    </source>
</evidence>
<dbReference type="InterPro" id="IPR032750">
    <property type="entry name" value="TnsD_C"/>
</dbReference>
<feature type="domain" description="TniQ" evidence="1">
    <location>
        <begin position="4"/>
        <end position="157"/>
    </location>
</feature>
<evidence type="ECO:0000313" key="4">
    <source>
        <dbReference type="Proteomes" id="UP000585721"/>
    </source>
</evidence>
<accession>A0A841GCL0</accession>
<sequence length="505" mass="59018">MKLPAPHPNELIYSSVARAGVYYGLVSPKQLLDEIFADRKVIATLDLPSHLQSIVLLLNETGKYDLETLVYKHTLFPLYAPFVPEHLRQRAIKRMSGKADGAVHLMLGVVASRIKSVRTFRFCPICMERQLRTHGEYHWQRDWFLPELPVCPKHDCLIETSIYFDEHRHQFLPLNSAYFSMQTSSKFVANDLSLAKAASELLDQPAQQSPTFEQWTHFYHEIATECGCARGKQVDHEKVLSLVCSRFGSLYLENKGLLNQSQSNSFWLRSIFRKHRKSFSFLEHLIVWQTLVPTLSVLDIFIKVRRYAPETVINESQSSVGNAISISDECRAYRQKWEELVLRHGVKQARHQATGGALYAWLYRHDRDWLLAFNEQQKRPFETVNKRVDWHLRDRQLVKDLIRIHLLSEAHPVQQRMSASWLLNQLPHKNSVAKKLHKLPLTQKFLARYTESVTEYQLRRISQFIVESREKHMEIKRWSLFRSVGLSDQRITPDTMKILDSLTYL</sequence>
<feature type="domain" description="Transposon Tn7 transposition protein TnsD C-terminal" evidence="2">
    <location>
        <begin position="304"/>
        <end position="446"/>
    </location>
</feature>
<dbReference type="Proteomes" id="UP000585721">
    <property type="component" value="Unassembled WGS sequence"/>
</dbReference>
<organism evidence="3 4">
    <name type="scientific">Tolumonas osonensis</name>
    <dbReference type="NCBI Taxonomy" id="675874"/>
    <lineage>
        <taxon>Bacteria</taxon>
        <taxon>Pseudomonadati</taxon>
        <taxon>Pseudomonadota</taxon>
        <taxon>Gammaproteobacteria</taxon>
        <taxon>Aeromonadales</taxon>
        <taxon>Aeromonadaceae</taxon>
        <taxon>Tolumonas</taxon>
    </lineage>
</organism>
<evidence type="ECO:0000259" key="2">
    <source>
        <dbReference type="Pfam" id="PF15978"/>
    </source>
</evidence>
<dbReference type="InterPro" id="IPR009492">
    <property type="entry name" value="TniQ"/>
</dbReference>
<evidence type="ECO:0008006" key="5">
    <source>
        <dbReference type="Google" id="ProtNLM"/>
    </source>
</evidence>
<gene>
    <name evidence="3" type="ORF">HNR75_002855</name>
</gene>
<evidence type="ECO:0000259" key="1">
    <source>
        <dbReference type="Pfam" id="PF06527"/>
    </source>
</evidence>